<dbReference type="InterPro" id="IPR011856">
    <property type="entry name" value="tRNA_endonuc-like_dom_sf"/>
</dbReference>
<dbReference type="InterPro" id="IPR007560">
    <property type="entry name" value="Restrct_endonuc_IV_Mrr"/>
</dbReference>
<proteinExistence type="predicted"/>
<dbReference type="PANTHER" id="PTHR30015:SF7">
    <property type="entry name" value="TYPE IV METHYL-DIRECTED RESTRICTION ENZYME ECOKMRR"/>
    <property type="match status" value="1"/>
</dbReference>
<gene>
    <name evidence="3" type="ordered locus">Ethha_0477</name>
</gene>
<evidence type="ECO:0000259" key="1">
    <source>
        <dbReference type="Pfam" id="PF04471"/>
    </source>
</evidence>
<name>E6U8Z8_ETHHY</name>
<dbReference type="HOGENOM" id="CLU_063822_2_0_9"/>
<organism evidence="3 4">
    <name type="scientific">Ethanoligenens harbinense (strain DSM 18485 / JCM 12961 / CGMCC 1.5033 / YUAN-3)</name>
    <dbReference type="NCBI Taxonomy" id="663278"/>
    <lineage>
        <taxon>Bacteria</taxon>
        <taxon>Bacillati</taxon>
        <taxon>Bacillota</taxon>
        <taxon>Clostridia</taxon>
        <taxon>Eubacteriales</taxon>
        <taxon>Oscillospiraceae</taxon>
        <taxon>Ethanoligenens</taxon>
    </lineage>
</organism>
<dbReference type="Gene3D" id="3.40.1350.10">
    <property type="match status" value="1"/>
</dbReference>
<keyword evidence="3" id="KW-0255">Endonuclease</keyword>
<feature type="domain" description="Restriction endonuclease type IV Mrr" evidence="1">
    <location>
        <begin position="163"/>
        <end position="219"/>
    </location>
</feature>
<dbReference type="InterPro" id="IPR052906">
    <property type="entry name" value="Type_IV_Methyl-Rstrct_Enzyme"/>
</dbReference>
<dbReference type="GO" id="GO:0003677">
    <property type="term" value="F:DNA binding"/>
    <property type="evidence" value="ECO:0007669"/>
    <property type="project" value="InterPro"/>
</dbReference>
<dbReference type="STRING" id="663278.Ethha_0477"/>
<dbReference type="REBASE" id="30035">
    <property type="entry name" value="EhaMrrP"/>
</dbReference>
<dbReference type="PANTHER" id="PTHR30015">
    <property type="entry name" value="MRR RESTRICTION SYSTEM PROTEIN"/>
    <property type="match status" value="1"/>
</dbReference>
<dbReference type="RefSeq" id="WP_013484443.1">
    <property type="nucleotide sequence ID" value="NC_014828.1"/>
</dbReference>
<keyword evidence="3" id="KW-0378">Hydrolase</keyword>
<feature type="domain" description="Restriction system protein Mrr-like N-terminal" evidence="2">
    <location>
        <begin position="6"/>
        <end position="91"/>
    </location>
</feature>
<accession>E6U8Z8</accession>
<dbReference type="EMBL" id="CP002400">
    <property type="protein sequence ID" value="ADU26062.1"/>
    <property type="molecule type" value="Genomic_DNA"/>
</dbReference>
<evidence type="ECO:0000259" key="2">
    <source>
        <dbReference type="Pfam" id="PF14338"/>
    </source>
</evidence>
<protein>
    <submittedName>
        <fullName evidence="3">Restriction endonuclease</fullName>
    </submittedName>
</protein>
<dbReference type="AlphaFoldDB" id="E6U8Z8"/>
<dbReference type="GO" id="GO:0015666">
    <property type="term" value="F:restriction endodeoxyribonuclease activity"/>
    <property type="evidence" value="ECO:0007669"/>
    <property type="project" value="TreeGrafter"/>
</dbReference>
<evidence type="ECO:0000313" key="3">
    <source>
        <dbReference type="EMBL" id="ADU26062.1"/>
    </source>
</evidence>
<dbReference type="eggNOG" id="COG1715">
    <property type="taxonomic scope" value="Bacteria"/>
</dbReference>
<dbReference type="KEGG" id="eha:Ethha_0477"/>
<dbReference type="Pfam" id="PF04471">
    <property type="entry name" value="Mrr_cat"/>
    <property type="match status" value="1"/>
</dbReference>
<reference evidence="3 4" key="1">
    <citation type="submission" date="2010-12" db="EMBL/GenBank/DDBJ databases">
        <title>Complete sequence of Ethanoligenens harbinense YUAN-3.</title>
        <authorList>
            <person name="Lucas S."/>
            <person name="Copeland A."/>
            <person name="Lapidus A."/>
            <person name="Cheng J.-F."/>
            <person name="Bruce D."/>
            <person name="Goodwin L."/>
            <person name="Pitluck S."/>
            <person name="Chertkov O."/>
            <person name="Misra M."/>
            <person name="Detter J.C."/>
            <person name="Han C."/>
            <person name="Tapia R."/>
            <person name="Land M."/>
            <person name="Hauser L."/>
            <person name="Jeffries C."/>
            <person name="Kyrpides N."/>
            <person name="Ivanova N."/>
            <person name="Mikhailova N."/>
            <person name="Wang A."/>
            <person name="Mouttaki H."/>
            <person name="He Z."/>
            <person name="Zhou J."/>
            <person name="Hemme C.L."/>
            <person name="Woyke T."/>
        </authorList>
    </citation>
    <scope>NUCLEOTIDE SEQUENCE [LARGE SCALE GENOMIC DNA]</scope>
    <source>
        <strain evidence="4">DSM 18485 / JCM 12961 / CGMCC 1.5033 / YUAN-3</strain>
    </source>
</reference>
<dbReference type="Pfam" id="PF14338">
    <property type="entry name" value="Mrr_N"/>
    <property type="match status" value="1"/>
</dbReference>
<dbReference type="GO" id="GO:0009307">
    <property type="term" value="P:DNA restriction-modification system"/>
    <property type="evidence" value="ECO:0007669"/>
    <property type="project" value="InterPro"/>
</dbReference>
<keyword evidence="3" id="KW-0540">Nuclease</keyword>
<evidence type="ECO:0000313" key="4">
    <source>
        <dbReference type="Proteomes" id="UP000001551"/>
    </source>
</evidence>
<sequence>MAVPKYNEFMKPLLVCLSDGETHKSKEIQQNLAEYFHLTDEDRQELLPGSGQLVYKNRIGWASTYLKKAGLISSPARSIMQITDTGRQVVRENPLAIDGHYLSKFDSFRAFSSPKPASSSQSDIVSNPPCDLATPETPEEQLKQDYEMVLSKLSDDLYEKVMTLSPEKFELLVIDLIRAVGYGYPDESSFRHTGKTGDGGVDGIVQEDKFGFNLIYIQCSFSR</sequence>
<keyword evidence="4" id="KW-1185">Reference proteome</keyword>
<dbReference type="Proteomes" id="UP000001551">
    <property type="component" value="Chromosome"/>
</dbReference>
<dbReference type="InterPro" id="IPR025745">
    <property type="entry name" value="Mrr-like_N_dom"/>
</dbReference>